<dbReference type="Proteomes" id="UP000317650">
    <property type="component" value="Chromosome 2"/>
</dbReference>
<evidence type="ECO:0000256" key="5">
    <source>
        <dbReference type="ARBA" id="ARBA00022679"/>
    </source>
</evidence>
<evidence type="ECO:0000256" key="3">
    <source>
        <dbReference type="ARBA" id="ARBA00012560"/>
    </source>
</evidence>
<evidence type="ECO:0000256" key="7">
    <source>
        <dbReference type="ARBA" id="ARBA00031423"/>
    </source>
</evidence>
<dbReference type="InterPro" id="IPR006016">
    <property type="entry name" value="UspA"/>
</dbReference>
<evidence type="ECO:0000259" key="11">
    <source>
        <dbReference type="Pfam" id="PF00582"/>
    </source>
</evidence>
<comment type="similarity">
    <text evidence="2 9">Belongs to the disproportionating enzyme family.</text>
</comment>
<dbReference type="NCBIfam" id="NF011080">
    <property type="entry name" value="PRK14508.1-3"/>
    <property type="match status" value="1"/>
</dbReference>
<dbReference type="CDD" id="cd23659">
    <property type="entry name" value="USP_At3g01520-like"/>
    <property type="match status" value="1"/>
</dbReference>
<comment type="caution">
    <text evidence="12">The sequence shown here is derived from an EMBL/GenBank/DDBJ whole genome shotgun (WGS) entry which is preliminary data.</text>
</comment>
<dbReference type="GO" id="GO:0004134">
    <property type="term" value="F:4-alpha-glucanotransferase activity"/>
    <property type="evidence" value="ECO:0007669"/>
    <property type="project" value="UniProtKB-EC"/>
</dbReference>
<dbReference type="AlphaFoldDB" id="A0A4S8IF26"/>
<dbReference type="InterPro" id="IPR006015">
    <property type="entry name" value="Universal_stress_UspA"/>
</dbReference>
<dbReference type="InterPro" id="IPR003385">
    <property type="entry name" value="Glyco_hydro_77"/>
</dbReference>
<dbReference type="InterPro" id="IPR014729">
    <property type="entry name" value="Rossmann-like_a/b/a_fold"/>
</dbReference>
<reference evidence="12 13" key="1">
    <citation type="journal article" date="2019" name="Nat. Plants">
        <title>Genome sequencing of Musa balbisiana reveals subgenome evolution and function divergence in polyploid bananas.</title>
        <authorList>
            <person name="Yao X."/>
        </authorList>
    </citation>
    <scope>NUCLEOTIDE SEQUENCE [LARGE SCALE GENOMIC DNA]</scope>
    <source>
        <strain evidence="13">cv. DH-PKW</strain>
        <tissue evidence="12">Leaves</tissue>
    </source>
</reference>
<gene>
    <name evidence="12" type="ORF">C4D60_Mb02t22750</name>
</gene>
<keyword evidence="4 9" id="KW-0328">Glycosyltransferase</keyword>
<dbReference type="Gene3D" id="3.40.50.620">
    <property type="entry name" value="HUPs"/>
    <property type="match status" value="1"/>
</dbReference>
<dbReference type="SUPFAM" id="SSF51445">
    <property type="entry name" value="(Trans)glycosidases"/>
    <property type="match status" value="1"/>
</dbReference>
<dbReference type="Pfam" id="PF00582">
    <property type="entry name" value="Usp"/>
    <property type="match status" value="1"/>
</dbReference>
<dbReference type="NCBIfam" id="TIGR00217">
    <property type="entry name" value="malQ"/>
    <property type="match status" value="1"/>
</dbReference>
<keyword evidence="6 9" id="KW-0119">Carbohydrate metabolism</keyword>
<protein>
    <recommendedName>
        <fullName evidence="3 9">4-alpha-glucanotransferase</fullName>
        <ecNumber evidence="3 9">2.4.1.25</ecNumber>
    </recommendedName>
    <alternativeName>
        <fullName evidence="7 9">Amylomaltase</fullName>
    </alternativeName>
    <alternativeName>
        <fullName evidence="8 9">Disproportionating enzyme</fullName>
    </alternativeName>
</protein>
<evidence type="ECO:0000313" key="12">
    <source>
        <dbReference type="EMBL" id="THU45892.1"/>
    </source>
</evidence>
<feature type="domain" description="UspA" evidence="11">
    <location>
        <begin position="567"/>
        <end position="720"/>
    </location>
</feature>
<dbReference type="Gene3D" id="3.20.20.80">
    <property type="entry name" value="Glycosidases"/>
    <property type="match status" value="1"/>
</dbReference>
<name>A0A4S8IF26_MUSBA</name>
<comment type="catalytic activity">
    <reaction evidence="1 9">
        <text>Transfers a segment of a (1-&gt;4)-alpha-D-glucan to a new position in an acceptor, which may be glucose or a (1-&gt;4)-alpha-D-glucan.</text>
        <dbReference type="EC" id="2.4.1.25"/>
    </reaction>
</comment>
<dbReference type="EMBL" id="PYDT01000011">
    <property type="protein sequence ID" value="THU45892.1"/>
    <property type="molecule type" value="Genomic_DNA"/>
</dbReference>
<accession>A0A4S8IF26</accession>
<feature type="region of interest" description="Disordered" evidence="10">
    <location>
        <begin position="30"/>
        <end position="64"/>
    </location>
</feature>
<evidence type="ECO:0000256" key="4">
    <source>
        <dbReference type="ARBA" id="ARBA00022676"/>
    </source>
</evidence>
<dbReference type="Pfam" id="PF02446">
    <property type="entry name" value="Glyco_hydro_77"/>
    <property type="match status" value="1"/>
</dbReference>
<evidence type="ECO:0000256" key="2">
    <source>
        <dbReference type="ARBA" id="ARBA00005684"/>
    </source>
</evidence>
<proteinExistence type="inferred from homology"/>
<dbReference type="STRING" id="52838.A0A4S8IF26"/>
<sequence>MALSQVAFALPPGVLAAFITPRRTAALSLPAPPIRSSSAERFRSRSSRRSHDRRPMASATAVANAVRTGDDLPVDYDTRFPSVDPTRRRRAGVLLHPTSLPGPHGIGDLGDEAIRFLDWLHAAGASVWQVLPLVPPGRKSREDGSPYSGQDANCGNTLLISLIELVQDGLLMKNELPESMDVEHVDFKTVEDLKDPLIAKAAKRLLLSQGELKQQLNDFRKDPGISTWLEDAALFAAIDHNVNAFSWNEWPDPLKNRHLGALEDVYRKHEDFIDIFVAQQFLFQRQWQKVRQHARKLGIKIIGDMPIYVGYHSADVWANRKSFLLDRSGFPILVSGVPPDAFSETGQLWGSPLYDWRAMEENGFAWWIKRINRALDLYDEFRIDHFRGFSGFWAVPSESKVAMCGRWKAGPGKAFFDAVFKAVGDIDIIAEDLGVITEDVVQLRKDIDAPGMAILQFGFGSDADNPHLPHNHEQQQVVYTGTHDNDTVLGWWGNLGEEEKYTVQKYLSFAEGTSISWSLIQCAMSSVARTAIVPMPDILGLGSSARMNIPATQFGFTGCSGGMACQRNVGMAVDFSACSKAALRWASDNFVRGGDRVVVLHVNSCFQNEQGMAHLWERAGSPFIPLDEFADPIIGKQYGVTPDSETLEILRHMANQRGVEVVAKIYYGDPKASLCEAIDKIPLHCLVVGSRGLSKLKRALLGSVSSYVVSNSACPVTVVKQ</sequence>
<evidence type="ECO:0000256" key="8">
    <source>
        <dbReference type="ARBA" id="ARBA00031501"/>
    </source>
</evidence>
<dbReference type="EC" id="2.4.1.25" evidence="3 9"/>
<dbReference type="PANTHER" id="PTHR32438">
    <property type="entry name" value="4-ALPHA-GLUCANOTRANSFERASE DPE1, CHLOROPLASTIC/AMYLOPLASTIC"/>
    <property type="match status" value="1"/>
</dbReference>
<keyword evidence="13" id="KW-1185">Reference proteome</keyword>
<dbReference type="PRINTS" id="PR01438">
    <property type="entry name" value="UNVRSLSTRESS"/>
</dbReference>
<dbReference type="InterPro" id="IPR017853">
    <property type="entry name" value="GH"/>
</dbReference>
<dbReference type="SUPFAM" id="SSF52402">
    <property type="entry name" value="Adenine nucleotide alpha hydrolases-like"/>
    <property type="match status" value="1"/>
</dbReference>
<dbReference type="GO" id="GO:0005975">
    <property type="term" value="P:carbohydrate metabolic process"/>
    <property type="evidence" value="ECO:0007669"/>
    <property type="project" value="InterPro"/>
</dbReference>
<keyword evidence="5 9" id="KW-0808">Transferase</keyword>
<dbReference type="PANTHER" id="PTHR32438:SF5">
    <property type="entry name" value="4-ALPHA-GLUCANOTRANSFERASE DPE1, CHLOROPLASTIC_AMYLOPLASTIC"/>
    <property type="match status" value="1"/>
</dbReference>
<evidence type="ECO:0000256" key="9">
    <source>
        <dbReference type="RuleBase" id="RU361207"/>
    </source>
</evidence>
<evidence type="ECO:0000313" key="13">
    <source>
        <dbReference type="Proteomes" id="UP000317650"/>
    </source>
</evidence>
<evidence type="ECO:0000256" key="6">
    <source>
        <dbReference type="ARBA" id="ARBA00023277"/>
    </source>
</evidence>
<organism evidence="12 13">
    <name type="scientific">Musa balbisiana</name>
    <name type="common">Banana</name>
    <dbReference type="NCBI Taxonomy" id="52838"/>
    <lineage>
        <taxon>Eukaryota</taxon>
        <taxon>Viridiplantae</taxon>
        <taxon>Streptophyta</taxon>
        <taxon>Embryophyta</taxon>
        <taxon>Tracheophyta</taxon>
        <taxon>Spermatophyta</taxon>
        <taxon>Magnoliopsida</taxon>
        <taxon>Liliopsida</taxon>
        <taxon>Zingiberales</taxon>
        <taxon>Musaceae</taxon>
        <taxon>Musa</taxon>
    </lineage>
</organism>
<evidence type="ECO:0000256" key="1">
    <source>
        <dbReference type="ARBA" id="ARBA00000439"/>
    </source>
</evidence>
<evidence type="ECO:0000256" key="10">
    <source>
        <dbReference type="SAM" id="MobiDB-lite"/>
    </source>
</evidence>